<reference evidence="2" key="1">
    <citation type="submission" date="2016-11" db="EMBL/GenBank/DDBJ databases">
        <authorList>
            <person name="Varghese N."/>
            <person name="Submissions S."/>
        </authorList>
    </citation>
    <scope>NUCLEOTIDE SEQUENCE [LARGE SCALE GENOMIC DNA]</scope>
    <source>
        <strain evidence="2">DSM 15449</strain>
    </source>
</reference>
<sequence>MNDLQQQYNQGNTEQVPFGAVQHNLADILPTASEVGNLWTSYMAESMSVCFLKYYVAKSKDPDIHAVLQRAVDVSTQRVSTMQAIYNSIQHPIPEAYGERDVDINAKQLFSESFTLKYTRLMHKFILINYSKSLAASSRSDFRSYYSGALDTSQEVHQKATEVLIAKGLLLKAPSIVTPDRVDFVHNKDYLGNILGLGNQRPLNAMEIGNLVTVMETKELLKALNLGYGQVVKSEKVKRFISQAKQTADQQLKKLGSYLEDEDLPQPTISSNLVTQSTESPHSDKLITAHVTVAIATIVAEYGLSAPYTARKDLASTFAKLSAEVLVLAKDGAELMIESGWLEKIPETANRKELMN</sequence>
<name>A0A1M5QP12_9FIRM</name>
<evidence type="ECO:0000313" key="2">
    <source>
        <dbReference type="Proteomes" id="UP000183954"/>
    </source>
</evidence>
<protein>
    <recommendedName>
        <fullName evidence="3">DUF3231 family protein</fullName>
    </recommendedName>
</protein>
<dbReference type="AlphaFoldDB" id="A0A1M5QP12"/>
<dbReference type="EMBL" id="FQXJ01000003">
    <property type="protein sequence ID" value="SHH15559.1"/>
    <property type="molecule type" value="Genomic_DNA"/>
</dbReference>
<dbReference type="RefSeq" id="WP_073027318.1">
    <property type="nucleotide sequence ID" value="NZ_FQXJ01000003.1"/>
</dbReference>
<accession>A0A1M5QP12</accession>
<dbReference type="Gene3D" id="1.20.1260.10">
    <property type="match status" value="2"/>
</dbReference>
<dbReference type="Proteomes" id="UP000183954">
    <property type="component" value="Unassembled WGS sequence"/>
</dbReference>
<dbReference type="OrthoDB" id="1675670at2"/>
<dbReference type="InterPro" id="IPR021617">
    <property type="entry name" value="DUF3231"/>
</dbReference>
<dbReference type="InterPro" id="IPR012347">
    <property type="entry name" value="Ferritin-like"/>
</dbReference>
<evidence type="ECO:0000313" key="1">
    <source>
        <dbReference type="EMBL" id="SHH15559.1"/>
    </source>
</evidence>
<evidence type="ECO:0008006" key="3">
    <source>
        <dbReference type="Google" id="ProtNLM"/>
    </source>
</evidence>
<organism evidence="1 2">
    <name type="scientific">Desulfosporosinus lacus DSM 15449</name>
    <dbReference type="NCBI Taxonomy" id="1121420"/>
    <lineage>
        <taxon>Bacteria</taxon>
        <taxon>Bacillati</taxon>
        <taxon>Bacillota</taxon>
        <taxon>Clostridia</taxon>
        <taxon>Eubacteriales</taxon>
        <taxon>Desulfitobacteriaceae</taxon>
        <taxon>Desulfosporosinus</taxon>
    </lineage>
</organism>
<gene>
    <name evidence="1" type="ORF">SAMN02746098_00314</name>
</gene>
<dbReference type="STRING" id="1121420.SAMN02746098_00314"/>
<dbReference type="Pfam" id="PF11553">
    <property type="entry name" value="DUF3231"/>
    <property type="match status" value="2"/>
</dbReference>
<proteinExistence type="predicted"/>
<keyword evidence="2" id="KW-1185">Reference proteome</keyword>